<reference evidence="3 4" key="1">
    <citation type="submission" date="2024-09" db="EMBL/GenBank/DDBJ databases">
        <title>Chromosome-scale assembly of Riccia sorocarpa.</title>
        <authorList>
            <person name="Paukszto L."/>
        </authorList>
    </citation>
    <scope>NUCLEOTIDE SEQUENCE [LARGE SCALE GENOMIC DNA]</scope>
    <source>
        <strain evidence="3">LP-2024</strain>
        <tissue evidence="3">Aerial parts of the thallus</tissue>
    </source>
</reference>
<dbReference type="Pfam" id="PF13837">
    <property type="entry name" value="Myb_DNA-bind_4"/>
    <property type="match status" value="1"/>
</dbReference>
<dbReference type="AlphaFoldDB" id="A0ABD3HEH2"/>
<feature type="compositionally biased region" description="Basic and acidic residues" evidence="1">
    <location>
        <begin position="1"/>
        <end position="13"/>
    </location>
</feature>
<evidence type="ECO:0000259" key="2">
    <source>
        <dbReference type="Pfam" id="PF13837"/>
    </source>
</evidence>
<proteinExistence type="predicted"/>
<evidence type="ECO:0000256" key="1">
    <source>
        <dbReference type="SAM" id="MobiDB-lite"/>
    </source>
</evidence>
<dbReference type="PANTHER" id="PTHR33492">
    <property type="entry name" value="OSJNBA0043A12.37 PROTEIN-RELATED"/>
    <property type="match status" value="1"/>
</dbReference>
<keyword evidence="4" id="KW-1185">Reference proteome</keyword>
<gene>
    <name evidence="3" type="ORF">R1sor_015168</name>
</gene>
<sequence length="295" mass="33372">MASRSCDDGEDASHGNTGKGVPGQDQRSNVGNALENLEIVMGDLCELDFLTKKATDLAGLCELRELIHQMSSKIHSSQELVGAVIMEISALQVAIDAPSDSEYSEILKELDIGDQEYDECEIPPGINIHNGYESDSSCECDMHRMAKGESDYPTKDRTQTSKTASATQDERGVDMAEQRVDMAERRPWEDGETVSLICAVRRVTTREHVNPRNFRIWPQITTMLAEQGIVRTERQVKAKWDRTFGQYIKVVDHQRKTGVDDYFSMSVTYRHNIGLPSEFPRLWFDEISEFIELNM</sequence>
<feature type="region of interest" description="Disordered" evidence="1">
    <location>
        <begin position="1"/>
        <end position="28"/>
    </location>
</feature>
<protein>
    <recommendedName>
        <fullName evidence="2">Myb/SANT-like DNA-binding domain-containing protein</fullName>
    </recommendedName>
</protein>
<comment type="caution">
    <text evidence="3">The sequence shown here is derived from an EMBL/GenBank/DDBJ whole genome shotgun (WGS) entry which is preliminary data.</text>
</comment>
<feature type="compositionally biased region" description="Basic and acidic residues" evidence="1">
    <location>
        <begin position="148"/>
        <end position="159"/>
    </location>
</feature>
<feature type="region of interest" description="Disordered" evidence="1">
    <location>
        <begin position="148"/>
        <end position="173"/>
    </location>
</feature>
<organism evidence="3 4">
    <name type="scientific">Riccia sorocarpa</name>
    <dbReference type="NCBI Taxonomy" id="122646"/>
    <lineage>
        <taxon>Eukaryota</taxon>
        <taxon>Viridiplantae</taxon>
        <taxon>Streptophyta</taxon>
        <taxon>Embryophyta</taxon>
        <taxon>Marchantiophyta</taxon>
        <taxon>Marchantiopsida</taxon>
        <taxon>Marchantiidae</taxon>
        <taxon>Marchantiales</taxon>
        <taxon>Ricciaceae</taxon>
        <taxon>Riccia</taxon>
    </lineage>
</organism>
<dbReference type="PANTHER" id="PTHR33492:SF11">
    <property type="entry name" value="OS04G0670900 PROTEIN"/>
    <property type="match status" value="1"/>
</dbReference>
<dbReference type="Gene3D" id="1.10.10.60">
    <property type="entry name" value="Homeodomain-like"/>
    <property type="match status" value="1"/>
</dbReference>
<accession>A0ABD3HEH2</accession>
<dbReference type="InterPro" id="IPR044822">
    <property type="entry name" value="Myb_DNA-bind_4"/>
</dbReference>
<dbReference type="Proteomes" id="UP001633002">
    <property type="component" value="Unassembled WGS sequence"/>
</dbReference>
<name>A0ABD3HEH2_9MARC</name>
<feature type="domain" description="Myb/SANT-like DNA-binding" evidence="2">
    <location>
        <begin position="185"/>
        <end position="258"/>
    </location>
</feature>
<dbReference type="EMBL" id="JBJQOH010000004">
    <property type="protein sequence ID" value="KAL3688859.1"/>
    <property type="molecule type" value="Genomic_DNA"/>
</dbReference>
<evidence type="ECO:0000313" key="4">
    <source>
        <dbReference type="Proteomes" id="UP001633002"/>
    </source>
</evidence>
<evidence type="ECO:0000313" key="3">
    <source>
        <dbReference type="EMBL" id="KAL3688859.1"/>
    </source>
</evidence>